<gene>
    <name evidence="1" type="ORF">BDR25DRAFT_355829</name>
</gene>
<dbReference type="EMBL" id="MU003509">
    <property type="protein sequence ID" value="KAF2470118.1"/>
    <property type="molecule type" value="Genomic_DNA"/>
</dbReference>
<reference evidence="1" key="1">
    <citation type="journal article" date="2020" name="Stud. Mycol.">
        <title>101 Dothideomycetes genomes: a test case for predicting lifestyles and emergence of pathogens.</title>
        <authorList>
            <person name="Haridas S."/>
            <person name="Albert R."/>
            <person name="Binder M."/>
            <person name="Bloem J."/>
            <person name="Labutti K."/>
            <person name="Salamov A."/>
            <person name="Andreopoulos B."/>
            <person name="Baker S."/>
            <person name="Barry K."/>
            <person name="Bills G."/>
            <person name="Bluhm B."/>
            <person name="Cannon C."/>
            <person name="Castanera R."/>
            <person name="Culley D."/>
            <person name="Daum C."/>
            <person name="Ezra D."/>
            <person name="Gonzalez J."/>
            <person name="Henrissat B."/>
            <person name="Kuo A."/>
            <person name="Liang C."/>
            <person name="Lipzen A."/>
            <person name="Lutzoni F."/>
            <person name="Magnuson J."/>
            <person name="Mondo S."/>
            <person name="Nolan M."/>
            <person name="Ohm R."/>
            <person name="Pangilinan J."/>
            <person name="Park H.-J."/>
            <person name="Ramirez L."/>
            <person name="Alfaro M."/>
            <person name="Sun H."/>
            <person name="Tritt A."/>
            <person name="Yoshinaga Y."/>
            <person name="Zwiers L.-H."/>
            <person name="Turgeon B."/>
            <person name="Goodwin S."/>
            <person name="Spatafora J."/>
            <person name="Crous P."/>
            <person name="Grigoriev I."/>
        </authorList>
    </citation>
    <scope>NUCLEOTIDE SEQUENCE</scope>
    <source>
        <strain evidence="1">ATCC 200398</strain>
    </source>
</reference>
<dbReference type="Proteomes" id="UP000799755">
    <property type="component" value="Unassembled WGS sequence"/>
</dbReference>
<name>A0ACB6QSY3_9PLEO</name>
<keyword evidence="2" id="KW-1185">Reference proteome</keyword>
<proteinExistence type="predicted"/>
<protein>
    <submittedName>
        <fullName evidence="1">Uncharacterized protein</fullName>
    </submittedName>
</protein>
<evidence type="ECO:0000313" key="2">
    <source>
        <dbReference type="Proteomes" id="UP000799755"/>
    </source>
</evidence>
<organism evidence="1 2">
    <name type="scientific">Lindgomyces ingoldianus</name>
    <dbReference type="NCBI Taxonomy" id="673940"/>
    <lineage>
        <taxon>Eukaryota</taxon>
        <taxon>Fungi</taxon>
        <taxon>Dikarya</taxon>
        <taxon>Ascomycota</taxon>
        <taxon>Pezizomycotina</taxon>
        <taxon>Dothideomycetes</taxon>
        <taxon>Pleosporomycetidae</taxon>
        <taxon>Pleosporales</taxon>
        <taxon>Lindgomycetaceae</taxon>
        <taxon>Lindgomyces</taxon>
    </lineage>
</organism>
<comment type="caution">
    <text evidence="1">The sequence shown here is derived from an EMBL/GenBank/DDBJ whole genome shotgun (WGS) entry which is preliminary data.</text>
</comment>
<evidence type="ECO:0000313" key="1">
    <source>
        <dbReference type="EMBL" id="KAF2470118.1"/>
    </source>
</evidence>
<accession>A0ACB6QSY3</accession>
<sequence>MYRIFGIMGPLFNLLDASFGVKISQEARRNLNIPLPKLTQKLNSSKQHSKPKHPMSLRPPPSSLHPRTLQLPSRSLYPLREPPDFGDLGLFLIPRSTLPNTSSTHKRNNQSALLPVYPPRLPRKSTTRLEYSCCKKGVRMWFASTRSCRASNGPYYGPYKVNRNGHVFSTNVLSSYDTYTYLSSSLSYERTQNLTRTGLKIAQLYSTTPRLNISIGLKSSKLKVEDRDHSFEFSELERKFIELSKITQALLKNCKELFQARCKLSSIKSPLERKRRGYNGKSQVEFLPAVEVIDAIFGWMVFQSSTSQWLIEVEPNAL</sequence>